<dbReference type="Proteomes" id="UP000606396">
    <property type="component" value="Unassembled WGS sequence"/>
</dbReference>
<feature type="region of interest" description="Disordered" evidence="1">
    <location>
        <begin position="1"/>
        <end position="92"/>
    </location>
</feature>
<dbReference type="Pfam" id="PF26392">
    <property type="entry name" value="McdB"/>
    <property type="match status" value="1"/>
</dbReference>
<evidence type="ECO:0000313" key="2">
    <source>
        <dbReference type="EMBL" id="MBD2616121.1"/>
    </source>
</evidence>
<accession>A0ABR8HJT7</accession>
<feature type="compositionally biased region" description="Polar residues" evidence="1">
    <location>
        <begin position="77"/>
        <end position="92"/>
    </location>
</feature>
<feature type="compositionally biased region" description="Polar residues" evidence="1">
    <location>
        <begin position="31"/>
        <end position="40"/>
    </location>
</feature>
<reference evidence="2 3" key="1">
    <citation type="journal article" date="2020" name="ISME J.">
        <title>Comparative genomics reveals insights into cyanobacterial evolution and habitat adaptation.</title>
        <authorList>
            <person name="Chen M.Y."/>
            <person name="Teng W.K."/>
            <person name="Zhao L."/>
            <person name="Hu C.X."/>
            <person name="Zhou Y.K."/>
            <person name="Han B.P."/>
            <person name="Song L.R."/>
            <person name="Shu W.S."/>
        </authorList>
    </citation>
    <scope>NUCLEOTIDE SEQUENCE [LARGE SCALE GENOMIC DNA]</scope>
    <source>
        <strain evidence="2 3">FACHB-252</strain>
    </source>
</reference>
<keyword evidence="3" id="KW-1185">Reference proteome</keyword>
<sequence>MSDVFDRLKKKGARPTVPTRDTSLVKKENTEIVNDQMTEFSHSEKTEILNDQMTEFSHSEKTEEQDSANSEGLKDNPTVSPQEQQSDLPQTVRRTIRLEQDIDTELDVFCTAKKVTRDTFIEAAFIVCSQNEELMHDILEEAKKRYHQRKQAGEQRKFQTMAKKINT</sequence>
<dbReference type="CDD" id="cd21138">
    <property type="entry name" value="McdB-like"/>
    <property type="match status" value="1"/>
</dbReference>
<dbReference type="EMBL" id="JACJTC010000040">
    <property type="protein sequence ID" value="MBD2616121.1"/>
    <property type="molecule type" value="Genomic_DNA"/>
</dbReference>
<dbReference type="RefSeq" id="WP_190952582.1">
    <property type="nucleotide sequence ID" value="NZ_JACJTC010000040.1"/>
</dbReference>
<evidence type="ECO:0000256" key="1">
    <source>
        <dbReference type="SAM" id="MobiDB-lite"/>
    </source>
</evidence>
<name>A0ABR8HJT7_NOSPU</name>
<gene>
    <name evidence="2" type="ORF">H6G94_33590</name>
</gene>
<organism evidence="2 3">
    <name type="scientific">Nostoc punctiforme FACHB-252</name>
    <dbReference type="NCBI Taxonomy" id="1357509"/>
    <lineage>
        <taxon>Bacteria</taxon>
        <taxon>Bacillati</taxon>
        <taxon>Cyanobacteriota</taxon>
        <taxon>Cyanophyceae</taxon>
        <taxon>Nostocales</taxon>
        <taxon>Nostocaceae</taxon>
        <taxon>Nostoc</taxon>
    </lineage>
</organism>
<comment type="caution">
    <text evidence="2">The sequence shown here is derived from an EMBL/GenBank/DDBJ whole genome shotgun (WGS) entry which is preliminary data.</text>
</comment>
<proteinExistence type="predicted"/>
<protein>
    <submittedName>
        <fullName evidence="2">Uncharacterized protein</fullName>
    </submittedName>
</protein>
<evidence type="ECO:0000313" key="3">
    <source>
        <dbReference type="Proteomes" id="UP000606396"/>
    </source>
</evidence>
<dbReference type="InterPro" id="IPR049816">
    <property type="entry name" value="McdB"/>
</dbReference>